<dbReference type="Pfam" id="PF10824">
    <property type="entry name" value="T7SS_ESX_EspC"/>
    <property type="match status" value="1"/>
</dbReference>
<accession>A0ABS4QB46</accession>
<comment type="caution">
    <text evidence="1">The sequence shown here is derived from an EMBL/GenBank/DDBJ whole genome shotgun (WGS) entry which is preliminary data.</text>
</comment>
<gene>
    <name evidence="1" type="ORF">BJ987_001793</name>
</gene>
<dbReference type="Proteomes" id="UP001519325">
    <property type="component" value="Unassembled WGS sequence"/>
</dbReference>
<evidence type="ECO:0000313" key="1">
    <source>
        <dbReference type="EMBL" id="MBP2188892.1"/>
    </source>
</evidence>
<keyword evidence="2" id="KW-1185">Reference proteome</keyword>
<protein>
    <submittedName>
        <fullName evidence="1">Uncharacterized protein YukE</fullName>
    </submittedName>
</protein>
<dbReference type="InterPro" id="IPR022536">
    <property type="entry name" value="EspC"/>
</dbReference>
<dbReference type="EMBL" id="JAGGMR010000001">
    <property type="protein sequence ID" value="MBP2188892.1"/>
    <property type="molecule type" value="Genomic_DNA"/>
</dbReference>
<dbReference type="RefSeq" id="WP_209886751.1">
    <property type="nucleotide sequence ID" value="NZ_JAGGMR010000001.1"/>
</dbReference>
<proteinExistence type="predicted"/>
<name>A0ABS4QB46_9NOCA</name>
<organism evidence="1 2">
    <name type="scientific">Nocardia goodfellowii</name>
    <dbReference type="NCBI Taxonomy" id="882446"/>
    <lineage>
        <taxon>Bacteria</taxon>
        <taxon>Bacillati</taxon>
        <taxon>Actinomycetota</taxon>
        <taxon>Actinomycetes</taxon>
        <taxon>Mycobacteriales</taxon>
        <taxon>Nocardiaceae</taxon>
        <taxon>Nocardia</taxon>
    </lineage>
</organism>
<evidence type="ECO:0000313" key="2">
    <source>
        <dbReference type="Proteomes" id="UP001519325"/>
    </source>
</evidence>
<sequence length="106" mass="11228">MTGPNDNQLQVNTEALQKFATNLRTEATDVTSLGAGAGFNFATGALPGTDFGTVVTSATDTLNNCLTRINERLTTVADNMRNASGKFELAEAEFADKLKTIGLEVK</sequence>
<reference evidence="1 2" key="1">
    <citation type="submission" date="2021-03" db="EMBL/GenBank/DDBJ databases">
        <title>Sequencing the genomes of 1000 actinobacteria strains.</title>
        <authorList>
            <person name="Klenk H.-P."/>
        </authorList>
    </citation>
    <scope>NUCLEOTIDE SEQUENCE [LARGE SCALE GENOMIC DNA]</scope>
    <source>
        <strain evidence="1 2">DSM 45516</strain>
    </source>
</reference>